<dbReference type="AlphaFoldDB" id="J3PA06"/>
<name>J3PA06_GAET3</name>
<feature type="region of interest" description="Disordered" evidence="1">
    <location>
        <begin position="1"/>
        <end position="79"/>
    </location>
</feature>
<evidence type="ECO:0000313" key="2">
    <source>
        <dbReference type="EMBL" id="EJT73492.1"/>
    </source>
</evidence>
<reference evidence="4" key="1">
    <citation type="submission" date="2010-07" db="EMBL/GenBank/DDBJ databases">
        <title>The genome sequence of Gaeumannomyces graminis var. tritici strain R3-111a-1.</title>
        <authorList>
            <consortium name="The Broad Institute Genome Sequencing Platform"/>
            <person name="Ma L.-J."/>
            <person name="Dead R."/>
            <person name="Young S."/>
            <person name="Zeng Q."/>
            <person name="Koehrsen M."/>
            <person name="Alvarado L."/>
            <person name="Berlin A."/>
            <person name="Chapman S.B."/>
            <person name="Chen Z."/>
            <person name="Freedman E."/>
            <person name="Gellesch M."/>
            <person name="Goldberg J."/>
            <person name="Griggs A."/>
            <person name="Gujja S."/>
            <person name="Heilman E.R."/>
            <person name="Heiman D."/>
            <person name="Hepburn T."/>
            <person name="Howarth C."/>
            <person name="Jen D."/>
            <person name="Larson L."/>
            <person name="Mehta T."/>
            <person name="Neiman D."/>
            <person name="Pearson M."/>
            <person name="Roberts A."/>
            <person name="Saif S."/>
            <person name="Shea T."/>
            <person name="Shenoy N."/>
            <person name="Sisk P."/>
            <person name="Stolte C."/>
            <person name="Sykes S."/>
            <person name="Walk T."/>
            <person name="White J."/>
            <person name="Yandava C."/>
            <person name="Haas B."/>
            <person name="Nusbaum C."/>
            <person name="Birren B."/>
        </authorList>
    </citation>
    <scope>NUCLEOTIDE SEQUENCE [LARGE SCALE GENOMIC DNA]</scope>
    <source>
        <strain evidence="4">R3-111a-1</strain>
    </source>
</reference>
<reference evidence="2" key="2">
    <citation type="submission" date="2010-07" db="EMBL/GenBank/DDBJ databases">
        <authorList>
            <consortium name="The Broad Institute Genome Sequencing Platform"/>
            <consortium name="Broad Institute Genome Sequencing Center for Infectious Disease"/>
            <person name="Ma L.-J."/>
            <person name="Dead R."/>
            <person name="Young S."/>
            <person name="Zeng Q."/>
            <person name="Koehrsen M."/>
            <person name="Alvarado L."/>
            <person name="Berlin A."/>
            <person name="Chapman S.B."/>
            <person name="Chen Z."/>
            <person name="Freedman E."/>
            <person name="Gellesch M."/>
            <person name="Goldberg J."/>
            <person name="Griggs A."/>
            <person name="Gujja S."/>
            <person name="Heilman E.R."/>
            <person name="Heiman D."/>
            <person name="Hepburn T."/>
            <person name="Howarth C."/>
            <person name="Jen D."/>
            <person name="Larson L."/>
            <person name="Mehta T."/>
            <person name="Neiman D."/>
            <person name="Pearson M."/>
            <person name="Roberts A."/>
            <person name="Saif S."/>
            <person name="Shea T."/>
            <person name="Shenoy N."/>
            <person name="Sisk P."/>
            <person name="Stolte C."/>
            <person name="Sykes S."/>
            <person name="Walk T."/>
            <person name="White J."/>
            <person name="Yandava C."/>
            <person name="Haas B."/>
            <person name="Nusbaum C."/>
            <person name="Birren B."/>
        </authorList>
    </citation>
    <scope>NUCLEOTIDE SEQUENCE</scope>
    <source>
        <strain evidence="2">R3-111a-1</strain>
    </source>
</reference>
<dbReference type="VEuPathDB" id="FungiDB:GGTG_10330"/>
<proteinExistence type="predicted"/>
<evidence type="ECO:0000313" key="3">
    <source>
        <dbReference type="EnsemblFungi" id="EJT73492"/>
    </source>
</evidence>
<dbReference type="EnsemblFungi" id="EJT73492">
    <property type="protein sequence ID" value="EJT73492"/>
    <property type="gene ID" value="GGTG_10330"/>
</dbReference>
<evidence type="ECO:0000313" key="4">
    <source>
        <dbReference type="Proteomes" id="UP000006039"/>
    </source>
</evidence>
<dbReference type="HOGENOM" id="CLU_1970718_0_0_1"/>
<gene>
    <name evidence="3" type="primary">20350788</name>
    <name evidence="2" type="ORF">GGTG_10330</name>
</gene>
<dbReference type="Proteomes" id="UP000006039">
    <property type="component" value="Unassembled WGS sequence"/>
</dbReference>
<dbReference type="RefSeq" id="XP_009226466.1">
    <property type="nucleotide sequence ID" value="XM_009228202.1"/>
</dbReference>
<dbReference type="EMBL" id="GL385399">
    <property type="protein sequence ID" value="EJT73492.1"/>
    <property type="molecule type" value="Genomic_DNA"/>
</dbReference>
<dbReference type="GeneID" id="20350788"/>
<sequence length="127" mass="13827">MNNRRRVSSPRLRPDNSSPAMQASRHKSVDGSTGANSACGQHTQGGRAGGGRVGRKEHQWGGGRLVSQRKRLAASQKQRLNQCPLKIDLVDGPEKRHSSMLNTTKERSVTWFRGSWLASGRAGRGAP</sequence>
<reference evidence="2" key="3">
    <citation type="submission" date="2010-09" db="EMBL/GenBank/DDBJ databases">
        <title>Annotation of Gaeumannomyces graminis var. tritici R3-111a-1.</title>
        <authorList>
            <consortium name="The Broad Institute Genome Sequencing Platform"/>
            <person name="Ma L.-J."/>
            <person name="Dead R."/>
            <person name="Young S.K."/>
            <person name="Zeng Q."/>
            <person name="Gargeya S."/>
            <person name="Fitzgerald M."/>
            <person name="Haas B."/>
            <person name="Abouelleil A."/>
            <person name="Alvarado L."/>
            <person name="Arachchi H.M."/>
            <person name="Berlin A."/>
            <person name="Brown A."/>
            <person name="Chapman S.B."/>
            <person name="Chen Z."/>
            <person name="Dunbar C."/>
            <person name="Freedman E."/>
            <person name="Gearin G."/>
            <person name="Gellesch M."/>
            <person name="Goldberg J."/>
            <person name="Griggs A."/>
            <person name="Gujja S."/>
            <person name="Heiman D."/>
            <person name="Howarth C."/>
            <person name="Larson L."/>
            <person name="Lui A."/>
            <person name="MacDonald P.J.P."/>
            <person name="Mehta T."/>
            <person name="Montmayeur A."/>
            <person name="Murphy C."/>
            <person name="Neiman D."/>
            <person name="Pearson M."/>
            <person name="Priest M."/>
            <person name="Roberts A."/>
            <person name="Saif S."/>
            <person name="Shea T."/>
            <person name="Shenoy N."/>
            <person name="Sisk P."/>
            <person name="Stolte C."/>
            <person name="Sykes S."/>
            <person name="Yandava C."/>
            <person name="Wortman J."/>
            <person name="Nusbaum C."/>
            <person name="Birren B."/>
        </authorList>
    </citation>
    <scope>NUCLEOTIDE SEQUENCE</scope>
    <source>
        <strain evidence="2">R3-111a-1</strain>
    </source>
</reference>
<feature type="compositionally biased region" description="Polar residues" evidence="1">
    <location>
        <begin position="30"/>
        <end position="44"/>
    </location>
</feature>
<organism evidence="2">
    <name type="scientific">Gaeumannomyces tritici (strain R3-111a-1)</name>
    <name type="common">Wheat and barley take-all root rot fungus</name>
    <name type="synonym">Gaeumannomyces graminis var. tritici</name>
    <dbReference type="NCBI Taxonomy" id="644352"/>
    <lineage>
        <taxon>Eukaryota</taxon>
        <taxon>Fungi</taxon>
        <taxon>Dikarya</taxon>
        <taxon>Ascomycota</taxon>
        <taxon>Pezizomycotina</taxon>
        <taxon>Sordariomycetes</taxon>
        <taxon>Sordariomycetidae</taxon>
        <taxon>Magnaporthales</taxon>
        <taxon>Magnaporthaceae</taxon>
        <taxon>Gaeumannomyces</taxon>
    </lineage>
</organism>
<keyword evidence="4" id="KW-1185">Reference proteome</keyword>
<accession>J3PA06</accession>
<reference evidence="3" key="4">
    <citation type="journal article" date="2015" name="G3 (Bethesda)">
        <title>Genome sequences of three phytopathogenic species of the Magnaporthaceae family of fungi.</title>
        <authorList>
            <person name="Okagaki L.H."/>
            <person name="Nunes C.C."/>
            <person name="Sailsbery J."/>
            <person name="Clay B."/>
            <person name="Brown D."/>
            <person name="John T."/>
            <person name="Oh Y."/>
            <person name="Young N."/>
            <person name="Fitzgerald M."/>
            <person name="Haas B.J."/>
            <person name="Zeng Q."/>
            <person name="Young S."/>
            <person name="Adiconis X."/>
            <person name="Fan L."/>
            <person name="Levin J.Z."/>
            <person name="Mitchell T.K."/>
            <person name="Okubara P.A."/>
            <person name="Farman M.L."/>
            <person name="Kohn L.M."/>
            <person name="Birren B."/>
            <person name="Ma L.-J."/>
            <person name="Dean R.A."/>
        </authorList>
    </citation>
    <scope>NUCLEOTIDE SEQUENCE</scope>
    <source>
        <strain evidence="3">R3-111a-1</strain>
    </source>
</reference>
<reference evidence="3" key="5">
    <citation type="submission" date="2018-04" db="UniProtKB">
        <authorList>
            <consortium name="EnsemblFungi"/>
        </authorList>
    </citation>
    <scope>IDENTIFICATION</scope>
    <source>
        <strain evidence="3">R3-111a-1</strain>
    </source>
</reference>
<protein>
    <submittedName>
        <fullName evidence="2 3">Uncharacterized protein</fullName>
    </submittedName>
</protein>
<evidence type="ECO:0000256" key="1">
    <source>
        <dbReference type="SAM" id="MobiDB-lite"/>
    </source>
</evidence>